<feature type="domain" description="ACT" evidence="8">
    <location>
        <begin position="148"/>
        <end position="227"/>
    </location>
</feature>
<dbReference type="RefSeq" id="WP_154439986.1">
    <property type="nucleotide sequence ID" value="NZ_JAHLPJ010000001.1"/>
</dbReference>
<dbReference type="PRINTS" id="PR01837">
    <property type="entry name" value="MGTCSAPBPROT"/>
</dbReference>
<dbReference type="PANTHER" id="PTHR33778">
    <property type="entry name" value="PROTEIN MGTC"/>
    <property type="match status" value="1"/>
</dbReference>
<comment type="similarity">
    <text evidence="2">Belongs to the MgtC/SapB family.</text>
</comment>
<evidence type="ECO:0000313" key="9">
    <source>
        <dbReference type="EMBL" id="MSU01575.1"/>
    </source>
</evidence>
<comment type="subcellular location">
    <subcellularLocation>
        <location evidence="1">Cell membrane</location>
        <topology evidence="1">Multi-pass membrane protein</topology>
    </subcellularLocation>
</comment>
<reference evidence="9 10" key="1">
    <citation type="submission" date="2019-09" db="EMBL/GenBank/DDBJ databases">
        <title>In-depth cultivation of the pig gut microbiome towards novel bacterial diversity and tailored functional studies.</title>
        <authorList>
            <person name="Wylensek D."/>
            <person name="Hitch T.C.A."/>
            <person name="Clavel T."/>
        </authorList>
    </citation>
    <scope>NUCLEOTIDE SEQUENCE [LARGE SCALE GENOMIC DNA]</scope>
    <source>
        <strain evidence="9 10">WCA3-693-APC-4?</strain>
    </source>
</reference>
<dbReference type="InterPro" id="IPR002912">
    <property type="entry name" value="ACT_dom"/>
</dbReference>
<keyword evidence="5 7" id="KW-1133">Transmembrane helix</keyword>
<evidence type="ECO:0000256" key="2">
    <source>
        <dbReference type="ARBA" id="ARBA00009298"/>
    </source>
</evidence>
<gene>
    <name evidence="9" type="ORF">FYJ83_08870</name>
</gene>
<dbReference type="InterPro" id="IPR049177">
    <property type="entry name" value="MgtC_SapB_SrpB_YhiD_N"/>
</dbReference>
<dbReference type="GO" id="GO:0005886">
    <property type="term" value="C:plasma membrane"/>
    <property type="evidence" value="ECO:0007669"/>
    <property type="project" value="UniProtKB-SubCell"/>
</dbReference>
<dbReference type="Pfam" id="PF02308">
    <property type="entry name" value="MgtC"/>
    <property type="match status" value="1"/>
</dbReference>
<dbReference type="AlphaFoldDB" id="A0A6N7XYK9"/>
<proteinExistence type="inferred from homology"/>
<dbReference type="PROSITE" id="PS51671">
    <property type="entry name" value="ACT"/>
    <property type="match status" value="1"/>
</dbReference>
<organism evidence="9 10">
    <name type="scientific">Tissierella pigra</name>
    <dbReference type="NCBI Taxonomy" id="2607614"/>
    <lineage>
        <taxon>Bacteria</taxon>
        <taxon>Bacillati</taxon>
        <taxon>Bacillota</taxon>
        <taxon>Tissierellia</taxon>
        <taxon>Tissierellales</taxon>
        <taxon>Tissierellaceae</taxon>
        <taxon>Tissierella</taxon>
    </lineage>
</organism>
<keyword evidence="10" id="KW-1185">Reference proteome</keyword>
<name>A0A6N7XYK9_9FIRM</name>
<evidence type="ECO:0000256" key="1">
    <source>
        <dbReference type="ARBA" id="ARBA00004651"/>
    </source>
</evidence>
<keyword evidence="6 7" id="KW-0472">Membrane</keyword>
<evidence type="ECO:0000313" key="10">
    <source>
        <dbReference type="Proteomes" id="UP000469523"/>
    </source>
</evidence>
<evidence type="ECO:0000256" key="5">
    <source>
        <dbReference type="ARBA" id="ARBA00022989"/>
    </source>
</evidence>
<feature type="transmembrane region" description="Helical" evidence="7">
    <location>
        <begin position="93"/>
        <end position="112"/>
    </location>
</feature>
<keyword evidence="3" id="KW-1003">Cell membrane</keyword>
<feature type="transmembrane region" description="Helical" evidence="7">
    <location>
        <begin position="118"/>
        <end position="137"/>
    </location>
</feature>
<evidence type="ECO:0000259" key="8">
    <source>
        <dbReference type="PROSITE" id="PS51671"/>
    </source>
</evidence>
<evidence type="ECO:0000256" key="6">
    <source>
        <dbReference type="ARBA" id="ARBA00023136"/>
    </source>
</evidence>
<evidence type="ECO:0000256" key="4">
    <source>
        <dbReference type="ARBA" id="ARBA00022692"/>
    </source>
</evidence>
<feature type="transmembrane region" description="Helical" evidence="7">
    <location>
        <begin position="36"/>
        <end position="56"/>
    </location>
</feature>
<dbReference type="Proteomes" id="UP000469523">
    <property type="component" value="Unassembled WGS sequence"/>
</dbReference>
<feature type="transmembrane region" description="Helical" evidence="7">
    <location>
        <begin position="68"/>
        <end position="86"/>
    </location>
</feature>
<sequence>MISKVEIIGRLLLSAIVGGLIGVEREANNRPAGLRTHILVTLGSTLIMLISIDGFLKLNDSVPRGDPARLAAQVVSGIGFLGAGTIMRTGNNISGLTTAASLWVCAGIGLAIGSGYYLGAVVTTVIVLTTLTSVGIFENRILVKKYKTIEVIATNRPGIIGQIGVLFGKYYLSIKDIIILNNSGYDEESGIMEIRFIVKTPNNFNISNLYKEIYQIHGVISANFEGNIVSDNN</sequence>
<dbReference type="InterPro" id="IPR045865">
    <property type="entry name" value="ACT-like_dom_sf"/>
</dbReference>
<dbReference type="EMBL" id="VUNQ01000016">
    <property type="protein sequence ID" value="MSU01575.1"/>
    <property type="molecule type" value="Genomic_DNA"/>
</dbReference>
<evidence type="ECO:0000256" key="3">
    <source>
        <dbReference type="ARBA" id="ARBA00022475"/>
    </source>
</evidence>
<protein>
    <submittedName>
        <fullName evidence="9">MgtC/SapB family protein</fullName>
    </submittedName>
</protein>
<accession>A0A6N7XYK9</accession>
<keyword evidence="4 7" id="KW-0812">Transmembrane</keyword>
<dbReference type="PANTHER" id="PTHR33778:SF1">
    <property type="entry name" value="MAGNESIUM TRANSPORTER YHID-RELATED"/>
    <property type="match status" value="1"/>
</dbReference>
<dbReference type="SUPFAM" id="SSF55021">
    <property type="entry name" value="ACT-like"/>
    <property type="match status" value="1"/>
</dbReference>
<comment type="caution">
    <text evidence="9">The sequence shown here is derived from an EMBL/GenBank/DDBJ whole genome shotgun (WGS) entry which is preliminary data.</text>
</comment>
<dbReference type="InterPro" id="IPR003416">
    <property type="entry name" value="MgtC/SapB/SrpB/YhiD_fam"/>
</dbReference>
<evidence type="ECO:0000256" key="7">
    <source>
        <dbReference type="SAM" id="Phobius"/>
    </source>
</evidence>